<evidence type="ECO:0000313" key="2">
    <source>
        <dbReference type="EMBL" id="RCV37311.1"/>
    </source>
</evidence>
<reference evidence="2" key="2">
    <citation type="submission" date="2015-07" db="EMBL/GenBank/DDBJ databases">
        <authorList>
            <person name="Noorani M."/>
        </authorList>
    </citation>
    <scope>NUCLEOTIDE SEQUENCE</scope>
    <source>
        <strain evidence="2">Yugu1</strain>
    </source>
</reference>
<gene>
    <name evidence="2" type="ORF">SETIT_8G052600v2</name>
</gene>
<proteinExistence type="predicted"/>
<dbReference type="PANTHER" id="PTHR33074">
    <property type="entry name" value="EXPRESSED PROTEIN-RELATED"/>
    <property type="match status" value="1"/>
</dbReference>
<reference evidence="2" key="1">
    <citation type="journal article" date="2012" name="Nat. Biotechnol.">
        <title>Reference genome sequence of the model plant Setaria.</title>
        <authorList>
            <person name="Bennetzen J.L."/>
            <person name="Schmutz J."/>
            <person name="Wang H."/>
            <person name="Percifield R."/>
            <person name="Hawkins J."/>
            <person name="Pontaroli A.C."/>
            <person name="Estep M."/>
            <person name="Feng L."/>
            <person name="Vaughn J.N."/>
            <person name="Grimwood J."/>
            <person name="Jenkins J."/>
            <person name="Barry K."/>
            <person name="Lindquist E."/>
            <person name="Hellsten U."/>
            <person name="Deshpande S."/>
            <person name="Wang X."/>
            <person name="Wu X."/>
            <person name="Mitros T."/>
            <person name="Triplett J."/>
            <person name="Yang X."/>
            <person name="Ye C.Y."/>
            <person name="Mauro-Herrera M."/>
            <person name="Wang L."/>
            <person name="Li P."/>
            <person name="Sharma M."/>
            <person name="Sharma R."/>
            <person name="Ronald P.C."/>
            <person name="Panaud O."/>
            <person name="Kellogg E.A."/>
            <person name="Brutnell T.P."/>
            <person name="Doust A.N."/>
            <person name="Tuskan G.A."/>
            <person name="Rokhsar D."/>
            <person name="Devos K.M."/>
        </authorList>
    </citation>
    <scope>NUCLEOTIDE SEQUENCE [LARGE SCALE GENOMIC DNA]</scope>
    <source>
        <strain evidence="2">Yugu1</strain>
    </source>
</reference>
<evidence type="ECO:0000259" key="1">
    <source>
        <dbReference type="Pfam" id="PF07762"/>
    </source>
</evidence>
<sequence length="337" mass="37631">MMTAAAALLDADGKRVGCRCKRDEGDSTVSFYRGREERSCAGIRILPRSAWTPKLEFWVGQPRNVPTKHEEGTAGRDPYCRPLAHLDSGVLRRGDDELLVAQLEVMPSFSERRGMADLCVLRHGRGQWELKRSLPIVHDHGDKVDQELDCWQGSNTTAASSSATWRRRRAPCSGIYLCLLSPIYDPRYYTDDLEPLSNSSSMGAAGPAAVRFLAVEPRCCCGGFGRSSCERSRNAFTVTTWTMNLSMDKPMTWVKDGALDCEELWALPGYEGIPRVHPQHPVVSLDNPDVVCFKVVGDGDRKARMIQVDMKRKVLLSAVKCTTVPLKTYYYLPAKLQ</sequence>
<dbReference type="EMBL" id="CM003535">
    <property type="protein sequence ID" value="RCV37311.1"/>
    <property type="molecule type" value="Genomic_DNA"/>
</dbReference>
<dbReference type="OrthoDB" id="687690at2759"/>
<dbReference type="Pfam" id="PF07762">
    <property type="entry name" value="DUF1618"/>
    <property type="match status" value="1"/>
</dbReference>
<organism evidence="2">
    <name type="scientific">Setaria italica</name>
    <name type="common">Foxtail millet</name>
    <name type="synonym">Panicum italicum</name>
    <dbReference type="NCBI Taxonomy" id="4555"/>
    <lineage>
        <taxon>Eukaryota</taxon>
        <taxon>Viridiplantae</taxon>
        <taxon>Streptophyta</taxon>
        <taxon>Embryophyta</taxon>
        <taxon>Tracheophyta</taxon>
        <taxon>Spermatophyta</taxon>
        <taxon>Magnoliopsida</taxon>
        <taxon>Liliopsida</taxon>
        <taxon>Poales</taxon>
        <taxon>Poaceae</taxon>
        <taxon>PACMAD clade</taxon>
        <taxon>Panicoideae</taxon>
        <taxon>Panicodae</taxon>
        <taxon>Paniceae</taxon>
        <taxon>Cenchrinae</taxon>
        <taxon>Setaria</taxon>
    </lineage>
</organism>
<dbReference type="PANTHER" id="PTHR33074:SF76">
    <property type="entry name" value="OS11G0569701 PROTEIN"/>
    <property type="match status" value="1"/>
</dbReference>
<dbReference type="InterPro" id="IPR011676">
    <property type="entry name" value="DUF1618"/>
</dbReference>
<name>A0A368S4M0_SETIT</name>
<accession>A0A368S4M0</accession>
<protein>
    <recommendedName>
        <fullName evidence="1">DUF1618 domain-containing protein</fullName>
    </recommendedName>
</protein>
<feature type="domain" description="DUF1618" evidence="1">
    <location>
        <begin position="191"/>
        <end position="292"/>
    </location>
</feature>
<dbReference type="AlphaFoldDB" id="A0A368S4M0"/>